<evidence type="ECO:0000313" key="2">
    <source>
        <dbReference type="Proteomes" id="UP000293142"/>
    </source>
</evidence>
<protein>
    <submittedName>
        <fullName evidence="1">DUF3907 family protein</fullName>
    </submittedName>
</protein>
<dbReference type="OrthoDB" id="2691359at2"/>
<dbReference type="Pfam" id="PF13047">
    <property type="entry name" value="DUF3907"/>
    <property type="match status" value="1"/>
</dbReference>
<gene>
    <name evidence="1" type="ORF">EYB31_14585</name>
</gene>
<dbReference type="RefSeq" id="WP_131014094.1">
    <property type="nucleotide sequence ID" value="NZ_SIRE01000010.1"/>
</dbReference>
<organism evidence="1 2">
    <name type="scientific">Paenibacillus thalictri</name>
    <dbReference type="NCBI Taxonomy" id="2527873"/>
    <lineage>
        <taxon>Bacteria</taxon>
        <taxon>Bacillati</taxon>
        <taxon>Bacillota</taxon>
        <taxon>Bacilli</taxon>
        <taxon>Bacillales</taxon>
        <taxon>Paenibacillaceae</taxon>
        <taxon>Paenibacillus</taxon>
    </lineage>
</organism>
<sequence length="166" mass="19683">MAVHNVKNVCETTRAKLAEATQKMETFLNQHSLPLLNVENDGAMEEFYRAYLQDTRHLLVFSEVAYEKLGVALRRPTFNTEYAEKVLYEVYHSCVNNFFYPKNECYSEDGRYAYTGQDAIRFRKKPSRDVRNLTVELSKIFEDLREELSYYETDYITQKRMQGERV</sequence>
<dbReference type="Proteomes" id="UP000293142">
    <property type="component" value="Unassembled WGS sequence"/>
</dbReference>
<dbReference type="AlphaFoldDB" id="A0A4Q9DPB3"/>
<dbReference type="InterPro" id="IPR025013">
    <property type="entry name" value="DUF3907"/>
</dbReference>
<reference evidence="1 2" key="1">
    <citation type="submission" date="2019-02" db="EMBL/GenBank/DDBJ databases">
        <title>Paenibacillus sp. nov., isolated from surface-sterilized tissue of Thalictrum simplex L.</title>
        <authorList>
            <person name="Tuo L."/>
        </authorList>
    </citation>
    <scope>NUCLEOTIDE SEQUENCE [LARGE SCALE GENOMIC DNA]</scope>
    <source>
        <strain evidence="1 2">N2SHLJ1</strain>
    </source>
</reference>
<comment type="caution">
    <text evidence="1">The sequence shown here is derived from an EMBL/GenBank/DDBJ whole genome shotgun (WGS) entry which is preliminary data.</text>
</comment>
<dbReference type="EMBL" id="SIRE01000010">
    <property type="protein sequence ID" value="TBL78110.1"/>
    <property type="molecule type" value="Genomic_DNA"/>
</dbReference>
<proteinExistence type="predicted"/>
<accession>A0A4Q9DPB3</accession>
<keyword evidence="2" id="KW-1185">Reference proteome</keyword>
<name>A0A4Q9DPB3_9BACL</name>
<evidence type="ECO:0000313" key="1">
    <source>
        <dbReference type="EMBL" id="TBL78110.1"/>
    </source>
</evidence>